<accession>A0AAI8PLX1</accession>
<dbReference type="InterPro" id="IPR036869">
    <property type="entry name" value="J_dom_sf"/>
</dbReference>
<proteinExistence type="predicted"/>
<dbReference type="SUPFAM" id="SSF46565">
    <property type="entry name" value="Chaperone J-domain"/>
    <property type="match status" value="1"/>
</dbReference>
<dbReference type="Proteomes" id="UP000265765">
    <property type="component" value="Chromosome"/>
</dbReference>
<gene>
    <name evidence="1" type="ORF">DWG14_01588</name>
</gene>
<protein>
    <recommendedName>
        <fullName evidence="3">J domain-containing protein</fullName>
    </recommendedName>
</protein>
<name>A0AAI8PLX1_9ACTN</name>
<dbReference type="AlphaFoldDB" id="A0AAI8PLX1"/>
<reference evidence="1 2" key="1">
    <citation type="submission" date="2018-09" db="EMBL/GenBank/DDBJ databases">
        <title>Production of Trimethoprim by Streptomyces sp. 3E-1.</title>
        <authorList>
            <person name="Kang H.J."/>
            <person name="Kim S.B."/>
        </authorList>
    </citation>
    <scope>NUCLEOTIDE SEQUENCE [LARGE SCALE GENOMIC DNA]</scope>
    <source>
        <strain evidence="1 2">3E-1</strain>
    </source>
</reference>
<evidence type="ECO:0000313" key="2">
    <source>
        <dbReference type="Proteomes" id="UP000265765"/>
    </source>
</evidence>
<dbReference type="EMBL" id="CP032427">
    <property type="protein sequence ID" value="AYC37371.1"/>
    <property type="molecule type" value="Genomic_DNA"/>
</dbReference>
<dbReference type="KEGG" id="sge:DWG14_01588"/>
<evidence type="ECO:0000313" key="1">
    <source>
        <dbReference type="EMBL" id="AYC37371.1"/>
    </source>
</evidence>
<evidence type="ECO:0008006" key="3">
    <source>
        <dbReference type="Google" id="ProtNLM"/>
    </source>
</evidence>
<organism evidence="1 2">
    <name type="scientific">Streptomyces griseorubiginosus</name>
    <dbReference type="NCBI Taxonomy" id="67304"/>
    <lineage>
        <taxon>Bacteria</taxon>
        <taxon>Bacillati</taxon>
        <taxon>Actinomycetota</taxon>
        <taxon>Actinomycetes</taxon>
        <taxon>Kitasatosporales</taxon>
        <taxon>Streptomycetaceae</taxon>
        <taxon>Streptomyces</taxon>
    </lineage>
</organism>
<sequence length="104" mass="11216">MSMFGNSPYEVLGLEVGASRADVLAAYQQCSKAARRDRELRDRLSRARNALSRPGERRVAELLTPLPGALPSDASGALLAEARRHMSRVAPLMPDPASFAPPSD</sequence>